<evidence type="ECO:0000313" key="2">
    <source>
        <dbReference type="EMBL" id="KAF2673118.1"/>
    </source>
</evidence>
<dbReference type="Gene3D" id="3.40.50.300">
    <property type="entry name" value="P-loop containing nucleotide triphosphate hydrolases"/>
    <property type="match status" value="1"/>
</dbReference>
<name>A0A6A6UPV0_9PEZI</name>
<dbReference type="Proteomes" id="UP000799302">
    <property type="component" value="Unassembled WGS sequence"/>
</dbReference>
<dbReference type="AlphaFoldDB" id="A0A6A6UPV0"/>
<dbReference type="InterPro" id="IPR027417">
    <property type="entry name" value="P-loop_NTPase"/>
</dbReference>
<feature type="region of interest" description="Disordered" evidence="1">
    <location>
        <begin position="186"/>
        <end position="208"/>
    </location>
</feature>
<proteinExistence type="predicted"/>
<dbReference type="EMBL" id="MU004231">
    <property type="protein sequence ID" value="KAF2673118.1"/>
    <property type="molecule type" value="Genomic_DNA"/>
</dbReference>
<protein>
    <recommendedName>
        <fullName evidence="4">P-loop containing nucleoside triphosphate hydrolase protein</fullName>
    </recommendedName>
</protein>
<dbReference type="OrthoDB" id="3231855at2759"/>
<sequence>MSISNKLFIQMSAQSIDAVIINYDLIKSFYLDNDISMDKSPRLAYHLGFAMAEDIIKQGRNILFDSMCQYNYVLETGMALAEKYGLDYRYIECRVEDIDLLDQRLKHRASLRSQPTGVNCPPPDLANADDFGTRFKTWIENPLRPLTINTIVVDSTASPEKCNDYILQHLRSPSIAQKDRTEHINHDVKLDPGSTGARNGEAINNGGSTVAEIVS</sequence>
<keyword evidence="3" id="KW-1185">Reference proteome</keyword>
<reference evidence="2" key="1">
    <citation type="journal article" date="2020" name="Stud. Mycol.">
        <title>101 Dothideomycetes genomes: a test case for predicting lifestyles and emergence of pathogens.</title>
        <authorList>
            <person name="Haridas S."/>
            <person name="Albert R."/>
            <person name="Binder M."/>
            <person name="Bloem J."/>
            <person name="Labutti K."/>
            <person name="Salamov A."/>
            <person name="Andreopoulos B."/>
            <person name="Baker S."/>
            <person name="Barry K."/>
            <person name="Bills G."/>
            <person name="Bluhm B."/>
            <person name="Cannon C."/>
            <person name="Castanera R."/>
            <person name="Culley D."/>
            <person name="Daum C."/>
            <person name="Ezra D."/>
            <person name="Gonzalez J."/>
            <person name="Henrissat B."/>
            <person name="Kuo A."/>
            <person name="Liang C."/>
            <person name="Lipzen A."/>
            <person name="Lutzoni F."/>
            <person name="Magnuson J."/>
            <person name="Mondo S."/>
            <person name="Nolan M."/>
            <person name="Ohm R."/>
            <person name="Pangilinan J."/>
            <person name="Park H.-J."/>
            <person name="Ramirez L."/>
            <person name="Alfaro M."/>
            <person name="Sun H."/>
            <person name="Tritt A."/>
            <person name="Yoshinaga Y."/>
            <person name="Zwiers L.-H."/>
            <person name="Turgeon B."/>
            <person name="Goodwin S."/>
            <person name="Spatafora J."/>
            <person name="Crous P."/>
            <person name="Grigoriev I."/>
        </authorList>
    </citation>
    <scope>NUCLEOTIDE SEQUENCE</scope>
    <source>
        <strain evidence="2">CBS 115976</strain>
    </source>
</reference>
<accession>A0A6A6UPV0</accession>
<organism evidence="2 3">
    <name type="scientific">Microthyrium microscopicum</name>
    <dbReference type="NCBI Taxonomy" id="703497"/>
    <lineage>
        <taxon>Eukaryota</taxon>
        <taxon>Fungi</taxon>
        <taxon>Dikarya</taxon>
        <taxon>Ascomycota</taxon>
        <taxon>Pezizomycotina</taxon>
        <taxon>Dothideomycetes</taxon>
        <taxon>Dothideomycetes incertae sedis</taxon>
        <taxon>Microthyriales</taxon>
        <taxon>Microthyriaceae</taxon>
        <taxon>Microthyrium</taxon>
    </lineage>
</organism>
<evidence type="ECO:0008006" key="4">
    <source>
        <dbReference type="Google" id="ProtNLM"/>
    </source>
</evidence>
<evidence type="ECO:0000313" key="3">
    <source>
        <dbReference type="Proteomes" id="UP000799302"/>
    </source>
</evidence>
<evidence type="ECO:0000256" key="1">
    <source>
        <dbReference type="SAM" id="MobiDB-lite"/>
    </source>
</evidence>
<gene>
    <name evidence="2" type="ORF">BT63DRAFT_436899</name>
</gene>